<proteinExistence type="predicted"/>
<reference evidence="1" key="1">
    <citation type="submission" date="2022-03" db="EMBL/GenBank/DDBJ databases">
        <authorList>
            <person name="Martin H S."/>
        </authorList>
    </citation>
    <scope>NUCLEOTIDE SEQUENCE</scope>
</reference>
<dbReference type="EMBL" id="OW152836">
    <property type="protein sequence ID" value="CAH2057337.1"/>
    <property type="molecule type" value="Genomic_DNA"/>
</dbReference>
<keyword evidence="2" id="KW-1185">Reference proteome</keyword>
<accession>A0ABN8IPS8</accession>
<evidence type="ECO:0000313" key="2">
    <source>
        <dbReference type="Proteomes" id="UP000837857"/>
    </source>
</evidence>
<name>A0ABN8IPS8_9NEOP</name>
<evidence type="ECO:0000313" key="1">
    <source>
        <dbReference type="EMBL" id="CAH2057337.1"/>
    </source>
</evidence>
<gene>
    <name evidence="1" type="ORF">IPOD504_LOCUS10168</name>
</gene>
<protein>
    <submittedName>
        <fullName evidence="1">Uncharacterized protein</fullName>
    </submittedName>
</protein>
<feature type="non-terminal residue" evidence="1">
    <location>
        <position position="118"/>
    </location>
</feature>
<organism evidence="1 2">
    <name type="scientific">Iphiclides podalirius</name>
    <name type="common">scarce swallowtail</name>
    <dbReference type="NCBI Taxonomy" id="110791"/>
    <lineage>
        <taxon>Eukaryota</taxon>
        <taxon>Metazoa</taxon>
        <taxon>Ecdysozoa</taxon>
        <taxon>Arthropoda</taxon>
        <taxon>Hexapoda</taxon>
        <taxon>Insecta</taxon>
        <taxon>Pterygota</taxon>
        <taxon>Neoptera</taxon>
        <taxon>Endopterygota</taxon>
        <taxon>Lepidoptera</taxon>
        <taxon>Glossata</taxon>
        <taxon>Ditrysia</taxon>
        <taxon>Papilionoidea</taxon>
        <taxon>Papilionidae</taxon>
        <taxon>Papilioninae</taxon>
        <taxon>Iphiclides</taxon>
    </lineage>
</organism>
<sequence>MQHRSADTKYQGLITAGCLLGPNIRVANASAVEGGAAQSAGGQSDTAPPVAAAPILSENKSAAATGGIAPRAANKRFYDATPPRSRASRFLRDLFLFGPTPVPRERPVVSAGAEWRPR</sequence>
<dbReference type="Proteomes" id="UP000837857">
    <property type="component" value="Chromosome 24"/>
</dbReference>